<feature type="transmembrane region" description="Helical" evidence="6">
    <location>
        <begin position="686"/>
        <end position="708"/>
    </location>
</feature>
<comment type="subcellular location">
    <subcellularLocation>
        <location evidence="1">Membrane</location>
        <topology evidence="1">Multi-pass membrane protein</topology>
    </subcellularLocation>
</comment>
<dbReference type="EMBL" id="CAJNOG010000008">
    <property type="protein sequence ID" value="CAF0737768.1"/>
    <property type="molecule type" value="Genomic_DNA"/>
</dbReference>
<keyword evidence="5 6" id="KW-0472">Membrane</keyword>
<dbReference type="PROSITE" id="PS00237">
    <property type="entry name" value="G_PROTEIN_RECEP_F1_1"/>
    <property type="match status" value="1"/>
</dbReference>
<dbReference type="GO" id="GO:0004930">
    <property type="term" value="F:G protein-coupled receptor activity"/>
    <property type="evidence" value="ECO:0007669"/>
    <property type="project" value="InterPro"/>
</dbReference>
<dbReference type="InterPro" id="IPR013122">
    <property type="entry name" value="PKD1_2_channel"/>
</dbReference>
<evidence type="ECO:0000256" key="3">
    <source>
        <dbReference type="ARBA" id="ARBA00022692"/>
    </source>
</evidence>
<dbReference type="CDD" id="cd00637">
    <property type="entry name" value="7tm_classA_rhodopsin-like"/>
    <property type="match status" value="1"/>
</dbReference>
<feature type="domain" description="G-protein coupled receptors family 1 profile" evidence="8">
    <location>
        <begin position="640"/>
        <end position="842"/>
    </location>
</feature>
<evidence type="ECO:0000256" key="7">
    <source>
        <dbReference type="SAM" id="SignalP"/>
    </source>
</evidence>
<dbReference type="GO" id="GO:0050982">
    <property type="term" value="P:detection of mechanical stimulus"/>
    <property type="evidence" value="ECO:0007669"/>
    <property type="project" value="TreeGrafter"/>
</dbReference>
<dbReference type="GO" id="GO:0016020">
    <property type="term" value="C:membrane"/>
    <property type="evidence" value="ECO:0007669"/>
    <property type="project" value="UniProtKB-SubCell"/>
</dbReference>
<evidence type="ECO:0000256" key="2">
    <source>
        <dbReference type="ARBA" id="ARBA00007200"/>
    </source>
</evidence>
<dbReference type="Gene3D" id="1.20.1070.10">
    <property type="entry name" value="Rhodopsin 7-helix transmembrane proteins"/>
    <property type="match status" value="1"/>
</dbReference>
<evidence type="ECO:0000256" key="5">
    <source>
        <dbReference type="ARBA" id="ARBA00023136"/>
    </source>
</evidence>
<evidence type="ECO:0000313" key="10">
    <source>
        <dbReference type="Proteomes" id="UP000663845"/>
    </source>
</evidence>
<comment type="caution">
    <text evidence="9">The sequence shown here is derived from an EMBL/GenBank/DDBJ whole genome shotgun (WGS) entry which is preliminary data.</text>
</comment>
<feature type="transmembrane region" description="Helical" evidence="6">
    <location>
        <begin position="522"/>
        <end position="547"/>
    </location>
</feature>
<evidence type="ECO:0000256" key="1">
    <source>
        <dbReference type="ARBA" id="ARBA00004141"/>
    </source>
</evidence>
<accession>A0A813NF18</accession>
<dbReference type="Proteomes" id="UP000663845">
    <property type="component" value="Unassembled WGS sequence"/>
</dbReference>
<keyword evidence="3 6" id="KW-0812">Transmembrane</keyword>
<dbReference type="Pfam" id="PF00001">
    <property type="entry name" value="7tm_1"/>
    <property type="match status" value="1"/>
</dbReference>
<keyword evidence="7" id="KW-0732">Signal</keyword>
<feature type="chain" id="PRO_5032827915" description="G-protein coupled receptors family 1 profile domain-containing protein" evidence="7">
    <location>
        <begin position="22"/>
        <end position="893"/>
    </location>
</feature>
<reference evidence="9" key="1">
    <citation type="submission" date="2021-02" db="EMBL/GenBank/DDBJ databases">
        <authorList>
            <person name="Nowell W R."/>
        </authorList>
    </citation>
    <scope>NUCLEOTIDE SEQUENCE</scope>
</reference>
<organism evidence="9 10">
    <name type="scientific">Adineta steineri</name>
    <dbReference type="NCBI Taxonomy" id="433720"/>
    <lineage>
        <taxon>Eukaryota</taxon>
        <taxon>Metazoa</taxon>
        <taxon>Spiralia</taxon>
        <taxon>Gnathifera</taxon>
        <taxon>Rotifera</taxon>
        <taxon>Eurotatoria</taxon>
        <taxon>Bdelloidea</taxon>
        <taxon>Adinetida</taxon>
        <taxon>Adinetidae</taxon>
        <taxon>Adineta</taxon>
    </lineage>
</organism>
<evidence type="ECO:0000256" key="4">
    <source>
        <dbReference type="ARBA" id="ARBA00022989"/>
    </source>
</evidence>
<feature type="transmembrane region" description="Helical" evidence="6">
    <location>
        <begin position="787"/>
        <end position="806"/>
    </location>
</feature>
<name>A0A813NF18_9BILA</name>
<evidence type="ECO:0000313" key="9">
    <source>
        <dbReference type="EMBL" id="CAF0737768.1"/>
    </source>
</evidence>
<dbReference type="InterPro" id="IPR017452">
    <property type="entry name" value="GPCR_Rhodpsn_7TM"/>
</dbReference>
<dbReference type="InterPro" id="IPR051223">
    <property type="entry name" value="Polycystin"/>
</dbReference>
<dbReference type="Pfam" id="PF08016">
    <property type="entry name" value="PKD_channel"/>
    <property type="match status" value="1"/>
</dbReference>
<dbReference type="InterPro" id="IPR000276">
    <property type="entry name" value="GPCR_Rhodpsn"/>
</dbReference>
<dbReference type="SUPFAM" id="SSF81321">
    <property type="entry name" value="Family A G protein-coupled receptor-like"/>
    <property type="match status" value="1"/>
</dbReference>
<dbReference type="PROSITE" id="PS50262">
    <property type="entry name" value="G_PROTEIN_RECEP_F1_2"/>
    <property type="match status" value="1"/>
</dbReference>
<keyword evidence="4 6" id="KW-1133">Transmembrane helix</keyword>
<protein>
    <recommendedName>
        <fullName evidence="8">G-protein coupled receptors family 1 profile domain-containing protein</fullName>
    </recommendedName>
</protein>
<dbReference type="PANTHER" id="PTHR10877:SF150">
    <property type="entry name" value="REJ DOMAIN-CONTAINING PROTEIN"/>
    <property type="match status" value="1"/>
</dbReference>
<dbReference type="AlphaFoldDB" id="A0A813NF18"/>
<dbReference type="PANTHER" id="PTHR10877">
    <property type="entry name" value="POLYCYSTIN FAMILY MEMBER"/>
    <property type="match status" value="1"/>
</dbReference>
<evidence type="ECO:0000259" key="8">
    <source>
        <dbReference type="PROSITE" id="PS50262"/>
    </source>
</evidence>
<gene>
    <name evidence="9" type="ORF">JYZ213_LOCUS1667</name>
</gene>
<evidence type="ECO:0000256" key="6">
    <source>
        <dbReference type="SAM" id="Phobius"/>
    </source>
</evidence>
<feature type="transmembrane region" description="Helical" evidence="6">
    <location>
        <begin position="826"/>
        <end position="846"/>
    </location>
</feature>
<dbReference type="GO" id="GO:0005262">
    <property type="term" value="F:calcium channel activity"/>
    <property type="evidence" value="ECO:0007669"/>
    <property type="project" value="TreeGrafter"/>
</dbReference>
<proteinExistence type="inferred from homology"/>
<sequence>MESILCLTLFILCTLCSVINGSHFRGGIISWRPLNNTVTGNTTQIIVHQRYSWARNWASFTSPYCTEVTVAAQTPIAVSGAYTTCLANCSSSNYPSGGLSANMITTDCDANPIIQTWTGERYDTLTMPLTTSITIGYQSTAWFASLYIGANDPWSIVGRLNLALRPDGYINSSPVTTALPVVFYQRNVSVVHVVQMADNDATDILICRWSSSAAGTNYNRVDECGGICLGLPVSTVLIGFNCTLSFTLPTANLYYACALQIEDYFSITSTTPMSSVPVQFLFYAYSPSAGVCAQRPSIIGARPNRACIGVPVGVQLNETVIAQTYCAGQTIVDFVTTSPIGMTHSSISNPSSDIWVMTVTWTPSQSGSQGFCAGAIDINSLPSDPWCVTYLVDFTSPELIQSSASPVGIIFQNQTIFSIQTTSAVKRSSRIGTNIYFTDSTNNTVVQIYDCSSAPQVTFINSTIVISFPVAPWVPGHSYFVTFDSGVGKISSCSSLLDTARMLFEIMLMKFDAHELSEASAFLGPFCFSLFIILVIFICMSMFLSIINDSFRLARENVDLHNQQIFSFMLKKFQRWTGLQRITDEEIQEERDTIMRSEYLHPIENFPEKIDQFLDAINRGPIRVYYYYNNGCLPAPNTPLCDLSVYLDYIPTQINNFLVVQMSIERFFLVVKPFIFHRPRHQYCSFAVFLHYTGLFMSIVFPSLYYPIIIKTGAATTLNLDSSSGIETCDLWYTIDIYDTFDLLITFVPYFLILFTSLSLIGVVSYRKYVRGSHQTRQTRSRSQRRILFSLKIFLIWFLLTWSPWVFYDFFQTILNMTYSVYIDEITTFIVYLNHSFSSTIALITLKEMRQFWLDKLGLRHVISKAQNRVVPNDAANVNQPIRHVQTRLAVVI</sequence>
<feature type="signal peptide" evidence="7">
    <location>
        <begin position="1"/>
        <end position="21"/>
    </location>
</feature>
<comment type="similarity">
    <text evidence="2">Belongs to the polycystin family.</text>
</comment>
<feature type="transmembrane region" description="Helical" evidence="6">
    <location>
        <begin position="743"/>
        <end position="766"/>
    </location>
</feature>